<comment type="caution">
    <text evidence="5">The sequence shown here is derived from an EMBL/GenBank/DDBJ whole genome shotgun (WGS) entry which is preliminary data.</text>
</comment>
<protein>
    <submittedName>
        <fullName evidence="5">D-inositol 3-phosphate glycosyltransferase</fullName>
        <ecNumber evidence="5">2.4.1.250</ecNumber>
    </submittedName>
</protein>
<gene>
    <name evidence="5" type="primary">mshA4</name>
    <name evidence="5" type="ORF">AXFE_25800</name>
</gene>
<evidence type="ECO:0000256" key="1">
    <source>
        <dbReference type="ARBA" id="ARBA00022676"/>
    </source>
</evidence>
<dbReference type="Proteomes" id="UP000032360">
    <property type="component" value="Unassembled WGS sequence"/>
</dbReference>
<feature type="domain" description="Glycosyltransferase subfamily 4-like N-terminal" evidence="4">
    <location>
        <begin position="27"/>
        <end position="203"/>
    </location>
</feature>
<dbReference type="GO" id="GO:0102710">
    <property type="term" value="F:D-inositol-3-phosphate glycosyltransferase activity"/>
    <property type="evidence" value="ECO:0007669"/>
    <property type="project" value="UniProtKB-EC"/>
</dbReference>
<dbReference type="EC" id="2.4.1.250" evidence="5"/>
<dbReference type="InterPro" id="IPR050194">
    <property type="entry name" value="Glycosyltransferase_grp1"/>
</dbReference>
<keyword evidence="6" id="KW-1185">Reference proteome</keyword>
<evidence type="ECO:0000313" key="6">
    <source>
        <dbReference type="Proteomes" id="UP000032360"/>
    </source>
</evidence>
<dbReference type="InterPro" id="IPR028098">
    <property type="entry name" value="Glyco_trans_4-like_N"/>
</dbReference>
<name>A0A0D8HF18_9ACTN</name>
<dbReference type="PANTHER" id="PTHR45947:SF3">
    <property type="entry name" value="SULFOQUINOVOSYL TRANSFERASE SQD2"/>
    <property type="match status" value="1"/>
</dbReference>
<keyword evidence="1 5" id="KW-0328">Glycosyltransferase</keyword>
<evidence type="ECO:0000313" key="5">
    <source>
        <dbReference type="EMBL" id="KJF16518.1"/>
    </source>
</evidence>
<dbReference type="PANTHER" id="PTHR45947">
    <property type="entry name" value="SULFOQUINOVOSYL TRANSFERASE SQD2"/>
    <property type="match status" value="1"/>
</dbReference>
<evidence type="ECO:0000256" key="2">
    <source>
        <dbReference type="ARBA" id="ARBA00022679"/>
    </source>
</evidence>
<keyword evidence="2 5" id="KW-0808">Transferase</keyword>
<dbReference type="AlphaFoldDB" id="A0A0D8HF18"/>
<reference evidence="5 6" key="1">
    <citation type="submission" date="2015-01" db="EMBL/GenBank/DDBJ databases">
        <title>Draft genome of the acidophilic iron oxidizer Acidithrix ferrooxidans strain Py-F3.</title>
        <authorList>
            <person name="Poehlein A."/>
            <person name="Eisen S."/>
            <person name="Schloemann M."/>
            <person name="Johnson B.D."/>
            <person name="Daniel R."/>
            <person name="Muehling M."/>
        </authorList>
    </citation>
    <scope>NUCLEOTIDE SEQUENCE [LARGE SCALE GENOMIC DNA]</scope>
    <source>
        <strain evidence="5 6">Py-F3</strain>
    </source>
</reference>
<organism evidence="5 6">
    <name type="scientific">Acidithrix ferrooxidans</name>
    <dbReference type="NCBI Taxonomy" id="1280514"/>
    <lineage>
        <taxon>Bacteria</taxon>
        <taxon>Bacillati</taxon>
        <taxon>Actinomycetota</taxon>
        <taxon>Acidimicrobiia</taxon>
        <taxon>Acidimicrobiales</taxon>
        <taxon>Acidimicrobiaceae</taxon>
        <taxon>Acidithrix</taxon>
    </lineage>
</organism>
<dbReference type="Gene3D" id="3.40.50.2000">
    <property type="entry name" value="Glycogen Phosphorylase B"/>
    <property type="match status" value="2"/>
</dbReference>
<dbReference type="GO" id="GO:1901137">
    <property type="term" value="P:carbohydrate derivative biosynthetic process"/>
    <property type="evidence" value="ECO:0007669"/>
    <property type="project" value="UniProtKB-ARBA"/>
</dbReference>
<dbReference type="Pfam" id="PF00534">
    <property type="entry name" value="Glycos_transf_1"/>
    <property type="match status" value="1"/>
</dbReference>
<dbReference type="Pfam" id="PF13579">
    <property type="entry name" value="Glyco_trans_4_4"/>
    <property type="match status" value="1"/>
</dbReference>
<accession>A0A0D8HF18</accession>
<dbReference type="SUPFAM" id="SSF53756">
    <property type="entry name" value="UDP-Glycosyltransferase/glycogen phosphorylase"/>
    <property type="match status" value="1"/>
</dbReference>
<evidence type="ECO:0000259" key="3">
    <source>
        <dbReference type="Pfam" id="PF00534"/>
    </source>
</evidence>
<dbReference type="InterPro" id="IPR001296">
    <property type="entry name" value="Glyco_trans_1"/>
</dbReference>
<sequence length="418" mass="45672">MGFYMTNFAVVSLHSSPLDQPGSGDGGGMNVYVFQLASALARLGNDVNIYTRATSQDDPARIEIEPGLRVHNVPAGPLAALDKDELLEYVDEFTENVIARIQIDRSLKPDVVHSNYWISGLVGHKLKHFYQVPMITTFHTIEAIKAIGRTVPDDRVSESFRMDAEDQIAGCSDFVLASCDQEALDIQRYLGLASERIAVVPLGVEHAYFAPGDMAMARSAMELPQNDPISLYVGRIQPLKGLATAFEAFSCTLSDFPNSRFVVVGGPSGHLGEVELDYCFDMARSKGFEDKIIWRQPEPHIRLASYYRAANLVVVPSRTESFGLVALEAMASGTPVVASSVGGLKSLISHGRTGLLAPVRNGGVFANLMLELLSTRERSSMIARNALMQARTYSWKEAAERALSVVESLDVRQLIECG</sequence>
<dbReference type="STRING" id="1280514.AXFE_25800"/>
<feature type="domain" description="Glycosyl transferase family 1" evidence="3">
    <location>
        <begin position="221"/>
        <end position="386"/>
    </location>
</feature>
<dbReference type="EMBL" id="JXYS01000080">
    <property type="protein sequence ID" value="KJF16518.1"/>
    <property type="molecule type" value="Genomic_DNA"/>
</dbReference>
<proteinExistence type="predicted"/>
<evidence type="ECO:0000259" key="4">
    <source>
        <dbReference type="Pfam" id="PF13579"/>
    </source>
</evidence>